<evidence type="ECO:0000259" key="2">
    <source>
        <dbReference type="Pfam" id="PF02517"/>
    </source>
</evidence>
<dbReference type="GO" id="GO:0006508">
    <property type="term" value="P:proteolysis"/>
    <property type="evidence" value="ECO:0007669"/>
    <property type="project" value="UniProtKB-KW"/>
</dbReference>
<evidence type="ECO:0000313" key="3">
    <source>
        <dbReference type="EMBL" id="KIX90510.1"/>
    </source>
</evidence>
<protein>
    <submittedName>
        <fullName evidence="3">CAAX protease</fullName>
    </submittedName>
    <submittedName>
        <fullName evidence="4">Metal-dependent membrane protease</fullName>
    </submittedName>
</protein>
<feature type="transmembrane region" description="Helical" evidence="1">
    <location>
        <begin position="42"/>
        <end position="60"/>
    </location>
</feature>
<dbReference type="InterPro" id="IPR052710">
    <property type="entry name" value="CAAX_protease"/>
</dbReference>
<reference evidence="3 5" key="1">
    <citation type="submission" date="2015-01" db="EMBL/GenBank/DDBJ databases">
        <authorList>
            <person name="Guo J."/>
        </authorList>
    </citation>
    <scope>NUCLEOTIDE SEQUENCE [LARGE SCALE GENOMIC DNA]</scope>
    <source>
        <strain evidence="3 5">DSM 22147</strain>
    </source>
</reference>
<accession>A0A0D6XQ20</accession>
<dbReference type="NCBIfam" id="NF046050">
    <property type="entry name" value="CPBP_fam_MroQ"/>
    <property type="match status" value="1"/>
</dbReference>
<keyword evidence="4" id="KW-0645">Protease</keyword>
<evidence type="ECO:0000313" key="6">
    <source>
        <dbReference type="Proteomes" id="UP000254100"/>
    </source>
</evidence>
<reference evidence="4 6" key="2">
    <citation type="submission" date="2018-06" db="EMBL/GenBank/DDBJ databases">
        <authorList>
            <consortium name="Pathogen Informatics"/>
            <person name="Doyle S."/>
        </authorList>
    </citation>
    <scope>NUCLEOTIDE SEQUENCE [LARGE SCALE GENOMIC DNA]</scope>
    <source>
        <strain evidence="4 6">NCTC13832</strain>
    </source>
</reference>
<dbReference type="RefSeq" id="WP_044360675.1">
    <property type="nucleotide sequence ID" value="NZ_JXWY01000042.1"/>
</dbReference>
<keyword evidence="1" id="KW-0472">Membrane</keyword>
<dbReference type="EMBL" id="JXWY01000042">
    <property type="protein sequence ID" value="KIX90510.1"/>
    <property type="molecule type" value="Genomic_DNA"/>
</dbReference>
<evidence type="ECO:0000256" key="1">
    <source>
        <dbReference type="SAM" id="Phobius"/>
    </source>
</evidence>
<evidence type="ECO:0000313" key="5">
    <source>
        <dbReference type="Proteomes" id="UP000032366"/>
    </source>
</evidence>
<dbReference type="PANTHER" id="PTHR36435:SF6">
    <property type="entry name" value="ABORTIVE INFECTION PROTEIN"/>
    <property type="match status" value="1"/>
</dbReference>
<keyword evidence="5" id="KW-1185">Reference proteome</keyword>
<dbReference type="Pfam" id="PF02517">
    <property type="entry name" value="Rce1-like"/>
    <property type="match status" value="1"/>
</dbReference>
<dbReference type="OrthoDB" id="2194912at2"/>
<dbReference type="Proteomes" id="UP000254100">
    <property type="component" value="Unassembled WGS sequence"/>
</dbReference>
<keyword evidence="1" id="KW-0812">Transmembrane</keyword>
<dbReference type="Proteomes" id="UP000032366">
    <property type="component" value="Unassembled WGS sequence"/>
</dbReference>
<dbReference type="STRING" id="569857.TP70_07410"/>
<feature type="transmembrane region" description="Helical" evidence="1">
    <location>
        <begin position="81"/>
        <end position="102"/>
    </location>
</feature>
<gene>
    <name evidence="4" type="ORF">NCTC13832_01705</name>
    <name evidence="3" type="ORF">TP70_07410</name>
</gene>
<feature type="transmembrane region" description="Helical" evidence="1">
    <location>
        <begin position="122"/>
        <end position="141"/>
    </location>
</feature>
<feature type="transmembrane region" description="Helical" evidence="1">
    <location>
        <begin position="162"/>
        <end position="180"/>
    </location>
</feature>
<evidence type="ECO:0000313" key="4">
    <source>
        <dbReference type="EMBL" id="SUM57975.1"/>
    </source>
</evidence>
<organism evidence="4 6">
    <name type="scientific">Staphylococcus microti</name>
    <dbReference type="NCBI Taxonomy" id="569857"/>
    <lineage>
        <taxon>Bacteria</taxon>
        <taxon>Bacillati</taxon>
        <taxon>Bacillota</taxon>
        <taxon>Bacilli</taxon>
        <taxon>Bacillales</taxon>
        <taxon>Staphylococcaceae</taxon>
        <taxon>Staphylococcus</taxon>
    </lineage>
</organism>
<dbReference type="PANTHER" id="PTHR36435">
    <property type="entry name" value="SLR1288 PROTEIN"/>
    <property type="match status" value="1"/>
</dbReference>
<keyword evidence="1" id="KW-1133">Transmembrane helix</keyword>
<feature type="domain" description="CAAX prenyl protease 2/Lysostaphin resistance protein A-like" evidence="2">
    <location>
        <begin position="127"/>
        <end position="218"/>
    </location>
</feature>
<keyword evidence="4" id="KW-0378">Hydrolase</keyword>
<feature type="transmembrane region" description="Helical" evidence="1">
    <location>
        <begin position="186"/>
        <end position="203"/>
    </location>
</feature>
<dbReference type="AlphaFoldDB" id="A0A0D6XQ20"/>
<dbReference type="GO" id="GO:0080120">
    <property type="term" value="P:CAAX-box protein maturation"/>
    <property type="evidence" value="ECO:0007669"/>
    <property type="project" value="UniProtKB-ARBA"/>
</dbReference>
<sequence>MNRIVVSILTVVLYMTALFSPNLALNIGWIDAQTATEQLRQVTYIQVVAFVTAAILILAMQPLIKNPYRFETEPKEQKRYIVVWILVGLVIVFIAQIITNLLSTYFLGVNPASENTLRIMRIARQMPILIVLIAIVGPLLEEFVFRKVLFGGIYNALKTHKAVKFAIATTVSSAIFAVAHMDLTHFAVYFVMGVIFSAFYIYTKRLSIAIGIHMTQNALVALIQFSIPEDVMRKAIEQAQLIYYVMIQYM</sequence>
<dbReference type="GO" id="GO:0004175">
    <property type="term" value="F:endopeptidase activity"/>
    <property type="evidence" value="ECO:0007669"/>
    <property type="project" value="UniProtKB-ARBA"/>
</dbReference>
<name>A0A0D6XQ20_9STAP</name>
<dbReference type="InterPro" id="IPR003675">
    <property type="entry name" value="Rce1/LyrA-like_dom"/>
</dbReference>
<proteinExistence type="predicted"/>
<dbReference type="EMBL" id="UHDT01000001">
    <property type="protein sequence ID" value="SUM57975.1"/>
    <property type="molecule type" value="Genomic_DNA"/>
</dbReference>